<dbReference type="AlphaFoldDB" id="A0A344UDM4"/>
<dbReference type="KEGG" id="chrb:DK843_03020"/>
<sequence>MQHSFRFHIDPALLDLLSRTGLDAGLSIRVGPWRVADLSLSDDGVDAIVAHGAACVVECVKSESGALHVSLSAAQGLAPEDILKSMLSPWRAYPLPERHEPGADHVMLSGASGGGW</sequence>
<accession>A0A344UDM4</accession>
<reference evidence="1 2" key="1">
    <citation type="submission" date="2018-05" db="EMBL/GenBank/DDBJ databases">
        <title>Genome sequencing, assembly and analysis of the novel insecticidal bacterium, Chromobacterium phragmitis.</title>
        <authorList>
            <person name="Sparks M.E."/>
            <person name="Blackburn M.B."/>
            <person name="Gundersen-Rindal D.E."/>
        </authorList>
    </citation>
    <scope>NUCLEOTIDE SEQUENCE [LARGE SCALE GENOMIC DNA]</scope>
    <source>
        <strain evidence="1">IIBBL 274-1</strain>
    </source>
</reference>
<name>A0A344UDM4_9NEIS</name>
<dbReference type="Proteomes" id="UP000252038">
    <property type="component" value="Chromosome"/>
</dbReference>
<evidence type="ECO:0000313" key="2">
    <source>
        <dbReference type="Proteomes" id="UP000252038"/>
    </source>
</evidence>
<evidence type="ECO:0000313" key="1">
    <source>
        <dbReference type="EMBL" id="AXE33372.1"/>
    </source>
</evidence>
<dbReference type="EMBL" id="CP029554">
    <property type="protein sequence ID" value="AXE33372.1"/>
    <property type="molecule type" value="Genomic_DNA"/>
</dbReference>
<organism evidence="1 2">
    <name type="scientific">Chromobacterium phragmitis</name>
    <dbReference type="NCBI Taxonomy" id="2202141"/>
    <lineage>
        <taxon>Bacteria</taxon>
        <taxon>Pseudomonadati</taxon>
        <taxon>Pseudomonadota</taxon>
        <taxon>Betaproteobacteria</taxon>
        <taxon>Neisseriales</taxon>
        <taxon>Chromobacteriaceae</taxon>
        <taxon>Chromobacterium</taxon>
    </lineage>
</organism>
<protein>
    <submittedName>
        <fullName evidence="1">Uncharacterized protein</fullName>
    </submittedName>
</protein>
<gene>
    <name evidence="1" type="ORF">DK843_03020</name>
</gene>
<dbReference type="RefSeq" id="WP_114072504.1">
    <property type="nucleotide sequence ID" value="NZ_CP029554.1"/>
</dbReference>
<proteinExistence type="predicted"/>